<comment type="caution">
    <text evidence="1">The sequence shown here is derived from an EMBL/GenBank/DDBJ whole genome shotgun (WGS) entry which is preliminary data.</text>
</comment>
<organism evidence="1">
    <name type="scientific">human gut metagenome</name>
    <dbReference type="NCBI Taxonomy" id="408170"/>
    <lineage>
        <taxon>unclassified sequences</taxon>
        <taxon>metagenomes</taxon>
        <taxon>organismal metagenomes</taxon>
    </lineage>
</organism>
<gene>
    <name evidence="1" type="ORF">Q604_UNBc4C00323G0001</name>
</gene>
<feature type="non-terminal residue" evidence="1">
    <location>
        <position position="1"/>
    </location>
</feature>
<name>W1WF87_9ZZZZ</name>
<protein>
    <submittedName>
        <fullName evidence="1">Uncharacterized protein</fullName>
    </submittedName>
</protein>
<dbReference type="EMBL" id="AZMM01019104">
    <property type="protein sequence ID" value="ETJ15089.1"/>
    <property type="molecule type" value="Genomic_DNA"/>
</dbReference>
<sequence>ATLETLHPVKNNGAVRVDAHNTTVSIFFTSGFIMTLSFNHTQVTIYD</sequence>
<proteinExistence type="predicted"/>
<evidence type="ECO:0000313" key="1">
    <source>
        <dbReference type="EMBL" id="ETJ15089.1"/>
    </source>
</evidence>
<reference evidence="1" key="1">
    <citation type="submission" date="2013-12" db="EMBL/GenBank/DDBJ databases">
        <title>A Varibaculum cambriense genome reconstructed from a premature infant gut community with otherwise low bacterial novelty that shifts toward anaerobic metabolism during the third week of life.</title>
        <authorList>
            <person name="Brown C.T."/>
            <person name="Sharon I."/>
            <person name="Thomas B.C."/>
            <person name="Castelle C.J."/>
            <person name="Morowitz M.J."/>
            <person name="Banfield J.F."/>
        </authorList>
    </citation>
    <scope>NUCLEOTIDE SEQUENCE</scope>
</reference>
<dbReference type="AlphaFoldDB" id="W1WF87"/>
<accession>W1WF87</accession>